<reference evidence="1 2" key="1">
    <citation type="submission" date="2019-06" db="EMBL/GenBank/DDBJ databases">
        <title>Sequencing the genomes of 1000 actinobacteria strains.</title>
        <authorList>
            <person name="Klenk H.-P."/>
        </authorList>
    </citation>
    <scope>NUCLEOTIDE SEQUENCE [LARGE SCALE GENOMIC DNA]</scope>
    <source>
        <strain evidence="1 2">DSM 102200</strain>
    </source>
</reference>
<dbReference type="OrthoDB" id="3872345at2"/>
<evidence type="ECO:0000313" key="1">
    <source>
        <dbReference type="EMBL" id="TQL95920.1"/>
    </source>
</evidence>
<name>A0A543CFZ1_9ACTN</name>
<gene>
    <name evidence="1" type="ORF">FB559_1432</name>
</gene>
<evidence type="ECO:0000313" key="2">
    <source>
        <dbReference type="Proteomes" id="UP000316096"/>
    </source>
</evidence>
<organism evidence="1 2">
    <name type="scientific">Actinoallomurus bryophytorum</name>
    <dbReference type="NCBI Taxonomy" id="1490222"/>
    <lineage>
        <taxon>Bacteria</taxon>
        <taxon>Bacillati</taxon>
        <taxon>Actinomycetota</taxon>
        <taxon>Actinomycetes</taxon>
        <taxon>Streptosporangiales</taxon>
        <taxon>Thermomonosporaceae</taxon>
        <taxon>Actinoallomurus</taxon>
    </lineage>
</organism>
<keyword evidence="2" id="KW-1185">Reference proteome</keyword>
<proteinExistence type="predicted"/>
<dbReference type="EMBL" id="VFOZ01000001">
    <property type="protein sequence ID" value="TQL95920.1"/>
    <property type="molecule type" value="Genomic_DNA"/>
</dbReference>
<accession>A0A543CFZ1</accession>
<dbReference type="RefSeq" id="WP_141954526.1">
    <property type="nucleotide sequence ID" value="NZ_VFOZ01000001.1"/>
</dbReference>
<dbReference type="Proteomes" id="UP000316096">
    <property type="component" value="Unassembled WGS sequence"/>
</dbReference>
<protein>
    <submittedName>
        <fullName evidence="1">Uncharacterized protein</fullName>
    </submittedName>
</protein>
<comment type="caution">
    <text evidence="1">The sequence shown here is derived from an EMBL/GenBank/DDBJ whole genome shotgun (WGS) entry which is preliminary data.</text>
</comment>
<dbReference type="AlphaFoldDB" id="A0A543CFZ1"/>
<sequence length="99" mass="11608">MHESMISRETWKYECLGCLHEWQEEFEVGRSSDGHGGDVVVYSRMGQRCISPWAELFCPRCGGYDVKTLPTGWAEVAVLPRHRYAELEMIFRLRRLHAY</sequence>